<keyword evidence="4 5" id="KW-0472">Membrane</keyword>
<evidence type="ECO:0000256" key="2">
    <source>
        <dbReference type="ARBA" id="ARBA00022692"/>
    </source>
</evidence>
<evidence type="ECO:0000256" key="1">
    <source>
        <dbReference type="ARBA" id="ARBA00004141"/>
    </source>
</evidence>
<feature type="chain" id="PRO_5040503334" description="Dendritic cell-specific transmembrane protein-like domain-containing protein" evidence="6">
    <location>
        <begin position="20"/>
        <end position="804"/>
    </location>
</feature>
<dbReference type="GO" id="GO:0016020">
    <property type="term" value="C:membrane"/>
    <property type="evidence" value="ECO:0007669"/>
    <property type="project" value="UniProtKB-SubCell"/>
</dbReference>
<reference evidence="8" key="1">
    <citation type="submission" date="2022-12" db="EMBL/GenBank/DDBJ databases">
        <title>Genome assemblies of Blomia tropicalis.</title>
        <authorList>
            <person name="Cui Y."/>
        </authorList>
    </citation>
    <scope>NUCLEOTIDE SEQUENCE</scope>
    <source>
        <tissue evidence="8">Adult mites</tissue>
    </source>
</reference>
<dbReference type="PANTHER" id="PTHR21041:SF17">
    <property type="entry name" value="E3 UBIQUITIN-PROTEIN LIGASE DCST1"/>
    <property type="match status" value="1"/>
</dbReference>
<dbReference type="PANTHER" id="PTHR21041">
    <property type="entry name" value="DENDRITIC CELL-SPECIFIC TRANSMEMBRANE PROTEIN"/>
    <property type="match status" value="1"/>
</dbReference>
<feature type="signal peptide" evidence="6">
    <location>
        <begin position="1"/>
        <end position="19"/>
    </location>
</feature>
<evidence type="ECO:0000256" key="4">
    <source>
        <dbReference type="ARBA" id="ARBA00023136"/>
    </source>
</evidence>
<protein>
    <recommendedName>
        <fullName evidence="7">Dendritic cell-specific transmembrane protein-like domain-containing protein</fullName>
    </recommendedName>
</protein>
<feature type="transmembrane region" description="Helical" evidence="5">
    <location>
        <begin position="325"/>
        <end position="344"/>
    </location>
</feature>
<keyword evidence="6" id="KW-0732">Signal</keyword>
<evidence type="ECO:0000313" key="9">
    <source>
        <dbReference type="Proteomes" id="UP001142055"/>
    </source>
</evidence>
<evidence type="ECO:0000313" key="8">
    <source>
        <dbReference type="EMBL" id="KAJ6224923.1"/>
    </source>
</evidence>
<name>A0A9Q0MGZ1_BLOTA</name>
<dbReference type="OMA" id="SANYHEM"/>
<comment type="caution">
    <text evidence="8">The sequence shown here is derived from an EMBL/GenBank/DDBJ whole genome shotgun (WGS) entry which is preliminary data.</text>
</comment>
<sequence>MKFIHSIVLVAFCWASVQADQLAEAKCRSLHHVDVDPSTSYSNSQCLLTCVIHGSANYHEMNEGLPCPLASSGICRRGQCVQQSALGHIDIEMTSASLSAAYNAYATVCIQNASVPMTLPIQDRSGCTSCSTSVITSTYPRWNTVCAGSGKNLFVSESRVTFEVWDNHGAGAANKIFLGGASLTIPQLLSHNDNHNPLHLALTGGPKPGQINARKKKNVKNLSESIEGIVDHIVIITKRNHPILHKLLFKCDKEELVMLRFVLSLLLGVVMGNLLFWLLFSSMSNTDDIALPFISTIALGFTISVQCRCVLLLIWPTLMSDVGRWFFYIFFIKLIFNNDLFIKFTKNVERFFSIISCLISFRIELITWKFSVRSRFILNYLAGTNDLSYMENELMYSEKRAKESLMKMASSSIVGGKGSCEENLLKEAEDRCLNYFWNMDVFFVVRWAIYGLIAKSKCRGQLKDVTRQICQSVLDDIVNTNRNLNNISNNFVVTDQQSNTTSFTKPVEIIDSLKQTSKWNTIEEYHESIVNEATIGSDLFHLISSWFHTLYIICFFIAFFKANRYHQKYLNSIQFDNFYIDRYFRHIDNRRKIANKTTLLPLRGPDQLELVPIFSPEKKQSESNFSLVEKMLKYILIFKFLFVLYFNYMLSDFLDTISENLNFVYNATINHSFKPSFTSAMNTSNVFTRSANKFFEKLKYDKQTDHFEFNLNSCARYAVYETWMEYVPVFLNFMMLIICSKLSIYIARTRKLICDYFYYRFGKERTLELYNTRLSRRKQYMGERKTQIENFIKGKLYFAFIFTN</sequence>
<dbReference type="Pfam" id="PF07782">
    <property type="entry name" value="DC_STAMP"/>
    <property type="match status" value="1"/>
</dbReference>
<accession>A0A9Q0MGZ1</accession>
<dbReference type="InterPro" id="IPR051856">
    <property type="entry name" value="CSR-E3_Ligase_Protein"/>
</dbReference>
<evidence type="ECO:0000259" key="7">
    <source>
        <dbReference type="Pfam" id="PF07782"/>
    </source>
</evidence>
<gene>
    <name evidence="8" type="ORF">RDWZM_003468</name>
</gene>
<proteinExistence type="predicted"/>
<dbReference type="EMBL" id="JAPWDV010000001">
    <property type="protein sequence ID" value="KAJ6224923.1"/>
    <property type="molecule type" value="Genomic_DNA"/>
</dbReference>
<evidence type="ECO:0000256" key="5">
    <source>
        <dbReference type="SAM" id="Phobius"/>
    </source>
</evidence>
<dbReference type="InterPro" id="IPR012858">
    <property type="entry name" value="DC_STAMP-like"/>
</dbReference>
<evidence type="ECO:0000256" key="3">
    <source>
        <dbReference type="ARBA" id="ARBA00022989"/>
    </source>
</evidence>
<feature type="transmembrane region" description="Helical" evidence="5">
    <location>
        <begin position="257"/>
        <end position="279"/>
    </location>
</feature>
<keyword evidence="3 5" id="KW-1133">Transmembrane helix</keyword>
<feature type="transmembrane region" description="Helical" evidence="5">
    <location>
        <begin position="539"/>
        <end position="560"/>
    </location>
</feature>
<dbReference type="AlphaFoldDB" id="A0A9Q0MGZ1"/>
<feature type="transmembrane region" description="Helical" evidence="5">
    <location>
        <begin position="631"/>
        <end position="650"/>
    </location>
</feature>
<feature type="transmembrane region" description="Helical" evidence="5">
    <location>
        <begin position="351"/>
        <end position="370"/>
    </location>
</feature>
<comment type="subcellular location">
    <subcellularLocation>
        <location evidence="1">Membrane</location>
        <topology evidence="1">Multi-pass membrane protein</topology>
    </subcellularLocation>
</comment>
<keyword evidence="2 5" id="KW-0812">Transmembrane</keyword>
<keyword evidence="9" id="KW-1185">Reference proteome</keyword>
<feature type="transmembrane region" description="Helical" evidence="5">
    <location>
        <begin position="726"/>
        <end position="747"/>
    </location>
</feature>
<dbReference type="Proteomes" id="UP001142055">
    <property type="component" value="Chromosome 1"/>
</dbReference>
<feature type="transmembrane region" description="Helical" evidence="5">
    <location>
        <begin position="291"/>
        <end position="313"/>
    </location>
</feature>
<evidence type="ECO:0000256" key="6">
    <source>
        <dbReference type="SAM" id="SignalP"/>
    </source>
</evidence>
<organism evidence="8 9">
    <name type="scientific">Blomia tropicalis</name>
    <name type="common">Mite</name>
    <dbReference type="NCBI Taxonomy" id="40697"/>
    <lineage>
        <taxon>Eukaryota</taxon>
        <taxon>Metazoa</taxon>
        <taxon>Ecdysozoa</taxon>
        <taxon>Arthropoda</taxon>
        <taxon>Chelicerata</taxon>
        <taxon>Arachnida</taxon>
        <taxon>Acari</taxon>
        <taxon>Acariformes</taxon>
        <taxon>Sarcoptiformes</taxon>
        <taxon>Astigmata</taxon>
        <taxon>Glycyphagoidea</taxon>
        <taxon>Echimyopodidae</taxon>
        <taxon>Blomia</taxon>
    </lineage>
</organism>
<feature type="domain" description="Dendritic cell-specific transmembrane protein-like" evidence="7">
    <location>
        <begin position="575"/>
        <end position="770"/>
    </location>
</feature>